<evidence type="ECO:0000256" key="2">
    <source>
        <dbReference type="ARBA" id="ARBA00022448"/>
    </source>
</evidence>
<keyword evidence="8 11" id="KW-0472">Membrane</keyword>
<dbReference type="GO" id="GO:0005886">
    <property type="term" value="C:plasma membrane"/>
    <property type="evidence" value="ECO:0007669"/>
    <property type="project" value="UniProtKB-SubCell"/>
</dbReference>
<reference evidence="12 13" key="1">
    <citation type="submission" date="2019-12" db="EMBL/GenBank/DDBJ databases">
        <title>Rhizobium genotypes associated with high levels of biological nitrogen fixation by grain legumes in a temperate-maritime cropping system.</title>
        <authorList>
            <person name="Maluk M."/>
            <person name="Francesc Ferrando Molina F."/>
            <person name="Lopez Del Egido L."/>
            <person name="Lafos M."/>
            <person name="Langarica-Fuentes A."/>
            <person name="Gebre Yohannes G."/>
            <person name="Young M.W."/>
            <person name="Martin P."/>
            <person name="Gantlett R."/>
            <person name="Kenicer G."/>
            <person name="Hawes C."/>
            <person name="Begg G.S."/>
            <person name="Quilliam R.S."/>
            <person name="Squire G.R."/>
            <person name="Poole P.S."/>
            <person name="Young P.W."/>
            <person name="Iannetta P.M."/>
            <person name="James E.K."/>
        </authorList>
    </citation>
    <scope>NUCLEOTIDE SEQUENCE [LARGE SCALE GENOMIC DNA]</scope>
    <source>
        <strain evidence="12 13">JHI1118</strain>
    </source>
</reference>
<feature type="transmembrane region" description="Helical" evidence="11">
    <location>
        <begin position="368"/>
        <end position="386"/>
    </location>
</feature>
<dbReference type="PANTHER" id="PTHR32196:SF32">
    <property type="entry name" value="XYLOSE TRANSPORT SYSTEM PERMEASE PROTEIN XYLH"/>
    <property type="match status" value="1"/>
</dbReference>
<feature type="transmembrane region" description="Helical" evidence="11">
    <location>
        <begin position="207"/>
        <end position="234"/>
    </location>
</feature>
<keyword evidence="4" id="KW-0997">Cell inner membrane</keyword>
<feature type="transmembrane region" description="Helical" evidence="11">
    <location>
        <begin position="240"/>
        <end position="260"/>
    </location>
</feature>
<dbReference type="EMBL" id="WUEY01000012">
    <property type="protein sequence ID" value="NEI72575.1"/>
    <property type="molecule type" value="Genomic_DNA"/>
</dbReference>
<evidence type="ECO:0000256" key="8">
    <source>
        <dbReference type="ARBA" id="ARBA00023136"/>
    </source>
</evidence>
<evidence type="ECO:0000256" key="4">
    <source>
        <dbReference type="ARBA" id="ARBA00022519"/>
    </source>
</evidence>
<comment type="subcellular location">
    <subcellularLocation>
        <location evidence="1">Cell membrane</location>
        <topology evidence="1">Multi-pass membrane protein</topology>
    </subcellularLocation>
</comment>
<evidence type="ECO:0000313" key="13">
    <source>
        <dbReference type="Proteomes" id="UP000483035"/>
    </source>
</evidence>
<accession>A0A6L9U9C7</accession>
<dbReference type="Proteomes" id="UP000483035">
    <property type="component" value="Unassembled WGS sequence"/>
</dbReference>
<dbReference type="GO" id="GO:0022857">
    <property type="term" value="F:transmembrane transporter activity"/>
    <property type="evidence" value="ECO:0007669"/>
    <property type="project" value="InterPro"/>
</dbReference>
<dbReference type="RefSeq" id="WP_163990115.1">
    <property type="nucleotide sequence ID" value="NZ_WUEY01000012.1"/>
</dbReference>
<dbReference type="PANTHER" id="PTHR32196">
    <property type="entry name" value="ABC TRANSPORTER PERMEASE PROTEIN YPHD-RELATED-RELATED"/>
    <property type="match status" value="1"/>
</dbReference>
<keyword evidence="2" id="KW-0813">Transport</keyword>
<feature type="transmembrane region" description="Helical" evidence="11">
    <location>
        <begin position="138"/>
        <end position="156"/>
    </location>
</feature>
<dbReference type="InterPro" id="IPR001851">
    <property type="entry name" value="ABC_transp_permease"/>
</dbReference>
<sequence>MNVVQRVGNNSEQRASGKAALLSGAQVRSFTMIGILLLVWIVFQFLTSGLFLSPRNLTNLSGQVAITAILAAGIVMVMVPAYIDLSIGATVSFCAVIAAMSSSKFGFSVPSVIAITMLAGLVMGLWHGVWVAILRVPAFIVTLASLLAVRGLALVVTSSETMSPQADLLVISDTTIPAIPTAILLFVLWIGLVYVQLREYRAQTGAGVQASALSVVGLPAIFTGVLVVATIAIAGSYRGMPLPVVLLLCVMIVVGGLLRLSAFGRRLYAIGGNRQAAALAGINIMRNTLVVFIGMGLLYGLAGLVLVSRLASAPPNAGNGMELNVIAAAVIGGTSLLGGRGTVSGAVIGAVLMESLNNGMSLMNLSSAYQSIAVGLVLLVAVYADIRGRGVKLLGE</sequence>
<comment type="function">
    <text evidence="9">Part of the binding-protein-dependent transport system for D-xylose. Probably responsible for the translocation of the substrate across the membrane.</text>
</comment>
<evidence type="ECO:0000256" key="5">
    <source>
        <dbReference type="ARBA" id="ARBA00022597"/>
    </source>
</evidence>
<comment type="caution">
    <text evidence="12">The sequence shown here is derived from an EMBL/GenBank/DDBJ whole genome shotgun (WGS) entry which is preliminary data.</text>
</comment>
<proteinExistence type="predicted"/>
<gene>
    <name evidence="12" type="ORF">GR212_23735</name>
</gene>
<feature type="transmembrane region" description="Helical" evidence="11">
    <location>
        <begin position="30"/>
        <end position="52"/>
    </location>
</feature>
<evidence type="ECO:0000256" key="11">
    <source>
        <dbReference type="SAM" id="Phobius"/>
    </source>
</evidence>
<feature type="transmembrane region" description="Helical" evidence="11">
    <location>
        <begin position="64"/>
        <end position="83"/>
    </location>
</feature>
<feature type="transmembrane region" description="Helical" evidence="11">
    <location>
        <begin position="105"/>
        <end position="126"/>
    </location>
</feature>
<organism evidence="12 13">
    <name type="scientific">Rhizobium lusitanum</name>
    <dbReference type="NCBI Taxonomy" id="293958"/>
    <lineage>
        <taxon>Bacteria</taxon>
        <taxon>Pseudomonadati</taxon>
        <taxon>Pseudomonadota</taxon>
        <taxon>Alphaproteobacteria</taxon>
        <taxon>Hyphomicrobiales</taxon>
        <taxon>Rhizobiaceae</taxon>
        <taxon>Rhizobium/Agrobacterium group</taxon>
        <taxon>Rhizobium</taxon>
    </lineage>
</organism>
<feature type="transmembrane region" description="Helical" evidence="11">
    <location>
        <begin position="291"/>
        <end position="311"/>
    </location>
</feature>
<keyword evidence="6 11" id="KW-0812">Transmembrane</keyword>
<keyword evidence="3" id="KW-1003">Cell membrane</keyword>
<feature type="transmembrane region" description="Helical" evidence="11">
    <location>
        <begin position="323"/>
        <end position="348"/>
    </location>
</feature>
<protein>
    <recommendedName>
        <fullName evidence="10">Xylose transport system permease protein XylH</fullName>
    </recommendedName>
</protein>
<evidence type="ECO:0000256" key="10">
    <source>
        <dbReference type="ARBA" id="ARBA00035686"/>
    </source>
</evidence>
<evidence type="ECO:0000256" key="7">
    <source>
        <dbReference type="ARBA" id="ARBA00022989"/>
    </source>
</evidence>
<keyword evidence="5" id="KW-0762">Sugar transport</keyword>
<evidence type="ECO:0000256" key="1">
    <source>
        <dbReference type="ARBA" id="ARBA00004651"/>
    </source>
</evidence>
<name>A0A6L9U9C7_9HYPH</name>
<dbReference type="AlphaFoldDB" id="A0A6L9U9C7"/>
<evidence type="ECO:0000313" key="12">
    <source>
        <dbReference type="EMBL" id="NEI72575.1"/>
    </source>
</evidence>
<keyword evidence="7 11" id="KW-1133">Transmembrane helix</keyword>
<dbReference type="CDD" id="cd06579">
    <property type="entry name" value="TM_PBP1_transp_AraH_like"/>
    <property type="match status" value="1"/>
</dbReference>
<feature type="transmembrane region" description="Helical" evidence="11">
    <location>
        <begin position="176"/>
        <end position="195"/>
    </location>
</feature>
<dbReference type="Pfam" id="PF02653">
    <property type="entry name" value="BPD_transp_2"/>
    <property type="match status" value="1"/>
</dbReference>
<evidence type="ECO:0000256" key="3">
    <source>
        <dbReference type="ARBA" id="ARBA00022475"/>
    </source>
</evidence>
<evidence type="ECO:0000256" key="9">
    <source>
        <dbReference type="ARBA" id="ARBA00035611"/>
    </source>
</evidence>
<evidence type="ECO:0000256" key="6">
    <source>
        <dbReference type="ARBA" id="ARBA00022692"/>
    </source>
</evidence>